<feature type="domain" description="ABC transporter" evidence="9">
    <location>
        <begin position="5121"/>
        <end position="5348"/>
    </location>
</feature>
<evidence type="ECO:0000256" key="3">
    <source>
        <dbReference type="ARBA" id="ARBA00022741"/>
    </source>
</evidence>
<accession>A0A2C9JBW0</accession>
<dbReference type="InterPro" id="IPR013525">
    <property type="entry name" value="ABC2_TM"/>
</dbReference>
<feature type="transmembrane region" description="Helical" evidence="8">
    <location>
        <begin position="5039"/>
        <end position="5062"/>
    </location>
</feature>
<organism evidence="10 11">
    <name type="scientific">Biomphalaria glabrata</name>
    <name type="common">Bloodfluke planorb</name>
    <name type="synonym">Freshwater snail</name>
    <dbReference type="NCBI Taxonomy" id="6526"/>
    <lineage>
        <taxon>Eukaryota</taxon>
        <taxon>Metazoa</taxon>
        <taxon>Spiralia</taxon>
        <taxon>Lophotrochozoa</taxon>
        <taxon>Mollusca</taxon>
        <taxon>Gastropoda</taxon>
        <taxon>Heterobranchia</taxon>
        <taxon>Euthyneura</taxon>
        <taxon>Panpulmonata</taxon>
        <taxon>Hygrophila</taxon>
        <taxon>Lymnaeoidea</taxon>
        <taxon>Planorbidae</taxon>
        <taxon>Biomphalaria</taxon>
    </lineage>
</organism>
<sequence length="6419" mass="724095">MLRLYLHPLCALNESNISSLSNKIIEQLNISAILRAIKLIEQVKETFDTNTILSIVFEDVAQLFDIIMNSESVVEVIGNFAGIPHIEDLIRKIPFWIKSFNNFNDAMVTVRDIVSSIQPLMVSLKLENTTAWLAVKNVVTMGVNIVELSEGRWNRSSEEFVKPITDLVNNIENLSKENTGKIAMAVLEFASKIDWIAVYDEITKTRTLSSRTIISMTEAFQDMMEKLPCWPVVKKIAIVLSHGVDIVTIVTEKSIELRQAMKHLFDTNEVLVKDLNKIFEYGPKVVKALLEGLLDHNLLSDLILHSTSYKSVCERITAQLENNTDIKNVSKDIHDILCADTVTNAFVTLTDKLKLTELRDVINDTVNDITLLYKGELFDRPVNLTKTYLEVDKFVNDLEKYRNDSWKDIFSSFNVKSFNFHQESWDIVTDMLNTDFLTQGLFSAYKAFGEVLANSEFADDAAPYVNMVSRLVSLGYNTMVDITEVHPTDLPFLKALDLLASYMPELVKGINDLWKYNINDIYNLISAKDSFSRFCAGDFMAKLNLPAYVPVDNITRLICDTNWTVAVKQVSKPFNNLISRIYQLKDTFTIQPAGSYNLETDWLVILDIADKLKDRFSSDHIKEFDFTMGFKIYFEHLNFTRLGSGFDVLFQELRHINTGDIEKLTNVTFKVLEKLDSLYSYDYMWKEVKKIIWLLDAYLDVQINMTQEFENAKTLEDFIKLYPPVIRNAVNLLAKAYPEFVSALRNILLDPSKLIDKFLTDGFQAPDCKSYFVTDYMLVTSQSPLYAFEKYFCDLDYQQLLNNVNDYQPSVKIFSEKLVQVINGSANVVSVDWNQLSAKADICIEQLSSIADSPIFTNSGFDYFPFNLTAINLSWEDFYKAAKTLEHFDVNKFQSIALKVQELALKLMTNGTNSDLTFGIHSYMFVTHQFLQLANTELAYFNASSEVVISQYLWSNELNKLIELMVKSPDINAIVAATVQRLLISPGDIIVPSNFEDLCSDVTLFSKVFAVEATTLSPKVIQSTVCNLNLNFSLMLDQIENNKPSVKLFVDAMKLLSSSNVTEQDLEVNVNSISRDYETLSSLIQDIVADPPNIKLTPNQDWMNLTLYTQSWDKFVQKLDVLKADLQDNNKLLDWESSLLKLLLTSLEKFPATKPALKYIDEILSLLEKQLDLNEEGTNVLLNYTNVNRVLNLIRSAPEAIQTILYTVLMDPIKTTKWADAFQSWNTFCSTSANEILTVPPSLDFSMSDFLHEMCRIDVEDLVQELKKYEGVDKLQLLFENPDAISDVNVTVLLGRAHSYLQNFMDYIKDGPKSNDKTFGRLVNETLWVEVGDRIKQWSHSFEKTYLTPDKIAGIVLEIVDIIFGKTPQDYKDLYRKVVGVTDIILGQVLKILNTTTLSEAFSDLPRLKTLVNLIEDLPELYEAALYTSIYHPEKITSKLSNFKSFEYFCSDRPEDLFSSAPNSSFDMKHWFQQLCSVNFTLLVEDLCNYTVAKDIDRIINSPYTGTVNISALIDKMEKIVSRFDHGFNITERIFKADVWTQSVDHINKWIWPFSSANEFLQDMPNRWMKAVLAYFDTSPNLSNILGYIDAVLDFVMHQVVEVKDGMKGLQNYTNGKLLVEMISLAPDVVQTVLYTVMTEPIKSARWGVVFQSWSVFCNTDADEIMTVPPGVNFNMSDFLWKVCNIDFIELGKEVSQNNGADKLTELISGNISSGYRNTSLVLTKFDKIITMVTDITTYGVEADVFTQLINITLWEEVGNRVKLWSKSSEKIYSDPDNLVGLTLEMLDAVFGRMGKQIEMAFGKVVGITDLVLGQVIDILNSTSLKDALKDLPSLQTLAELLQNAPELFETALYTCIYQPEKITAKASDLTSLETFCLNNPQDIFVLAPNSSLDLKTWFTRFCSLNITKVVEELENYKVTKDINNIINASSAQPVKMSSVIDKMETVIAKFNAGLSVKDRVFNPDIWKGVLDHVNTWIWPYNNVIDFMKDVPQRAMKAVLAYFEHMPGSSKAVQYIDAILDIVGNRIELAHVNLPEAFQEFPTLRTILELVQESPEIIETVVYTVLTQPVQTARWVNAFQSFSTFCSTKATDLLTTAPGSDLDVNVLLRKICSIQIENIGSEFTSYQGFNRIRNIESGNTTYTLNVSALLNKSDQVFKSLSYYYDHPLSLATFNLAVFNETVWKDIGVRIQNWSKSTSNIYLNANIISQMFELIFGSLIDMSPELKDAYDKAVSITSILVDEVSIIINASSLTEAYHNVTVIRHLINLANQAPDLLETLLYTSMYHPEKVARRALSLVSFDKFCSVDPLEIFTLPPGSNFNLQNWIHELCSLNFSTIESELANYTTVRAIENIVNGVSHTNVSLTSVVDRMEKIIQKLQQDFKFDERLWNGTLWTRVISRLESWIKDYTIYDSPLMNFDGIFQLIEQLIDSGPGVEAELKPILYVGVILDNLLDTVLTLENKTHFGAVDIVNGWTAMQKLINIVQMPGVLDVIFSSATSEHFLSLFINTSTINDFCNASTPVTKYLVQPANVYVDLQLLKAKICDIDFKNFMGTFDNFFDTKKLERVIHDTEKLNWTQLELKVKHVTHLIIDQWMVSTPKFDLPEHLTNVSYWTSLFENSMTSLADRLQMKDQIENIIHQLSPLLKMEGLKETGIVLNTVLDILNENIKAMTGSTFTLGNAIDTIPALNDIFVALGVDYNTMESLLLAPIQNLTKFVELFLSKDIKGDFCSEAKWKQVFYLPDSFNTSGLYLSVCNENLTPLLNKLKQVYNIQSMLDALHDNRSHIQDWDLAVDKVFTLVDNMKNLLNNPPKVSEDETLELLRQSYTNTSNLWDMLKALSALHQAFINDSAYTGPFEGVFRVANVLVTYLDEMVARVKVQSGRLDLVSLFKDSPEFVNVVNKFLDMKPDPLTGLFSVQLRPTAVDKFINIVQSSSELKLLTCSRSKFLEIFEVRSDIADIQSLLTALCNLDYDSIAEKLKATFHVNTIRNDVTSAWSSKDSFDVENFITKMQDLIDRITNLTKVNYVYFGEHDLGNVLMINATRLLEELKAQYSNISSIFTEEYISLSASLLNSLLKRFNNVTDMKTMTLSLQFAQVYLHSLNTFLTSLKDQPISLVTLLNNTEIGRILNPILTDPHALDGLVNATVNARELSNLLQQPDSSQLLCTDQLWKAIQITGETQPLRTLQEKACSTNQTLLLWQTVMLQANGYNLYKQIDVLKQEIDQGQSSLNASAVATEMKEFVSLMDTIIKQYKNGSRSINDLLDVKGFQEVLNEVQRTIAQKLMNSAKNWSVDIADLMLPQVMDPKSLLSVAKTVNSVNLFMNLFIDKLQGIRNGTISTTTLFSNAETLANIINAYISVGRNIAQAWLNNEFNLTKTLSLFVNSTSSLESLCNQPDGLSKLITDLVIPSQTVKDFSTVVCSVVTESLQNNVLTFIQKDYIAKQLDAIWTAQQLSPNFTEFSSNVEEFTTIIKELASKSLTISSNLSKNFTFTSILDVLKGLASDPKLIFRMLKLLGIVVEAPLHKDQNVVKVLADINTFAIMPFVDVLQALQAKGITLQTLNSSPETMLDVLSTFLDFDVHYSVMETVFLKSQLNYFISVRDGQSMCNSSSYISYLSTVGLDQVELPIPWSNIFTGLCSSAPNADTMLQSLKDMKLTKVQIAVVLDKMFPISQIEDLPNMYDHNFGWINLMSSLEQLSDLVTQAKMDQSNVNSMKSAWENVRDIVFDKSLKSVLSYLNLIENKVHFDDGWIRFKQFLRFFSSTLNLIDGSMAKFANGKVIELKDILPSSDRVADLIETVFGGDAAELLTTSVNPDMFYRLTIRDEWDNVCRVNTTLDYYFHFPSGTNVTGVKQNLCKAVLSRSSSFQELLSLFDAQDMVKQLDMLIHNEYDATGHNDTVWDAFYTSVMSIIHTAESLQGLELDFSTLDGWFTPIINKLHSFLQFENYRLTGMCNSVIRYLNHTEGFEKARKPLSLVITGINLLTDLTKLLPELDDLACILVDKPGIDVVGLMNRLIKLGIWEDLQKAIDQFFEPPSTTDCPNLVLDLSKLMERLNATLRSDGLEVDKMTQCLDTAGEHFRTMLGSFTNTTLFLRDIFGLLQMQELQKILKDPNVTPMLDFILGTINSNEKVILAMSDLLNDTMNVTNFMGHILGLSHSVIDAFINATVNSNGTNFLLQSVPDIVDTLCAPSKLSSVISLPTDSLISMSNLSSLLCDSKINFTAEYLQNASKSASAISNLLVKPVIHISDIIEELLPYLTEAVVEFSDIIKLATAILPDISIDVLKNNVEVIDKLMTNNSLRELSRSLDKILDIVAKLVPATRKNNMIMSDVRKVVHGLLELDILRGFVVNEIRVRNLIKNPEGMIDYLMENFNFSDNVAQAILDAAFSSRMLLGVTEKSQYSCNEVLKMLIIINGTTEVLQNITSEMCALSYAQLEKLMAAITPELNIGSFIAKYVENTGRDILRATNMTTEELNDMANKIDKGISNLQRAYSLLEENKSGKMIMSELSNATASALTSNEILTQNACGRTVDNIFSFPSAPGFAVGDQDDLMEKLHQDIQDSEKDLPGTFCKDVYYTIRSMEFGSIIWTYLKPIMRGKILYTPDNEITRAILAKANDTFAVIEEVNRIANIWAQQSSNLQTMMDLANDTNDLTDALKNDFIRGIIEATSGIKSNTLLSSLLAVQNQTFSSKNIDTLQSAAEAIANYTSCVLTDRFQPVADEAELVKSAYQLSQTKTFFAGIVFYNVSDNDGSQNSTGRNRRQASGGTIPKHISYKIRMDVDNVMDTSRLKESIFSMNAEANFIEDLRYLRGFIYIQDMLDRAFIDIHKNQSLETPGIVIKQMPFPCHHADSFIFLLGSYFVPIMMTFVFLILIGVATHNLVYDRENGQDENLYVMGMIRGLSFIAWAVSTLVIMGIVCIIMAIMLKYTNIFIYSNVLIMFLMLLVFCFSSMMLLYMVSAFFTRTSMAILFVIMFYLMAYLPYILILGLELSLKFWHRILASLASTTALCFGTLRISYLEESGAGVQWSNIDQSVNDNISVAWSLYMMLIDSAIYFLIGWYVRRVKPGKYGVAQPFYFILNPFYWTSCFRCRTSTGEQRSDNPQTEGGLFEKPPVGLKVGIAIENVCKNYSSKKKALINLSLNIYENQITTLLGHNGAAKTTTIKIISGVIKPTSGHVFINGHESGSCNTSLGVCPQHNALFDYMSVEQHMEFYAGVKSNADRVVKLAEINRLLRDVDLWHARNVPVKNLSYGMKRRLCVALAFVGGSKTIILDEPTSGVDPHARKNIWNLITRNRPGRTILLSTHHLDEADFLSDRIAVMHQGKLLCCGSPSFLKWSIGGGYSLTVVKKEVESSDASNETQEIIDLRSKSANAAILAFIQSLCPSATLVEQVGSDLTFNLSKDPNNMRVPFHQFFRQLDQSVEQLNIASYGLSDTSLEEVFLKLTQDADDAADTESIINPVLSHKDRATPSDLRDAVDSGRSHSSVDLTKRKSGTSLWFTQVSALLIKRFHHYRRNWRIIISSIFLPLLFLLAALGFGSVRVSEGDPKELVLDPSIYGPKTYSFIQDWAKTSGSNNYVNQLTSSDVGYGTACMKDGPREYFKNLNCVGNKPWYNYSTEIYNVRCYDARQVLTPMPEPYTMVEKNVQADNYIQDIRDWSISFYLMSTFNEYKQKRYGGWSFEKDSETSQTDPYVWFNTKGYHAMPSYYNALTNSILRAQLPSGENPNEYGITAVTHPIRLDRAALNVKTLQGDAADAGLSIVIVIAFSFIPCGFILYVLNEKLMKEKQLQSISGIGIVTYWVVAFIWDLIVYTFTTALAVAIVAIVKTDSFYLRENLAGFCVILLLYGWAILPCLYCLSHLFSKGSTAYLITFCINLFLAMATVLSLLVMQLYRDSDIVWSAYKVCKYLYLIFPQYSLGEGLMEMASNTIVYKLFLRFNDDKYESPFSADVLGWKMVALAAEGFLFFLLNLLLEAIRSPTVSLPQRKTKLNYIQETEDEDVIRERERIQSGASNDMLIVNNLSKVYKRNWKKFVAVNHISFGVPEGECFGLLGVNGAGKTTTFRMLTGDSIPAGGEVTLKGKRLSYKDRSFGQNVGYCPQEGGLDEYLTAEEMLYFHARLRGFNSKQSKVIVQDLLEQLSLTQYKNSAVHTYSGGTKRKLALAIALLGNPPIVYLDEPTTGMDAATRRLAWKCIARANRNGQSVVLTSHSMDECDSLCSTIAIMVNGEIKCIGSPQHLKHKYGDGYTVVMHDEEKHLKDVTQDFMNRFPGTVIKAKNHNSVELSVPKSSRSVADILACLQSAQENKLIGYYSVSQTTLDSVFISFAQEQSDDYQEDSSTRSSTTESKRASFSDTDSTSSNEYTATPKKDGKFIFSNPMFQSDEELGMSPAEDYHQGNYARNIQYGAGFENEADEYNTKF</sequence>
<dbReference type="Pfam" id="PF12698">
    <property type="entry name" value="ABC2_membrane_3"/>
    <property type="match status" value="2"/>
</dbReference>
<protein>
    <recommendedName>
        <fullName evidence="9">ABC transporter domain-containing protein</fullName>
    </recommendedName>
</protein>
<feature type="transmembrane region" description="Helical" evidence="8">
    <location>
        <begin position="4999"/>
        <end position="5019"/>
    </location>
</feature>
<evidence type="ECO:0000256" key="5">
    <source>
        <dbReference type="ARBA" id="ARBA00022989"/>
    </source>
</evidence>
<dbReference type="Gene3D" id="3.40.50.300">
    <property type="entry name" value="P-loop containing nucleotide triphosphate hydrolases"/>
    <property type="match status" value="2"/>
</dbReference>
<dbReference type="GO" id="GO:0005524">
    <property type="term" value="F:ATP binding"/>
    <property type="evidence" value="ECO:0007669"/>
    <property type="project" value="UniProtKB-KW"/>
</dbReference>
<keyword evidence="2 8" id="KW-0812">Transmembrane</keyword>
<dbReference type="Pfam" id="PF00005">
    <property type="entry name" value="ABC_tran"/>
    <property type="match status" value="2"/>
</dbReference>
<feature type="transmembrane region" description="Helical" evidence="8">
    <location>
        <begin position="4904"/>
        <end position="4926"/>
    </location>
</feature>
<keyword evidence="3" id="KW-0547">Nucleotide-binding</keyword>
<dbReference type="Pfam" id="PF23321">
    <property type="entry name" value="R1_ABCA1"/>
    <property type="match status" value="1"/>
</dbReference>
<feature type="transmembrane region" description="Helical" evidence="8">
    <location>
        <begin position="5757"/>
        <end position="5779"/>
    </location>
</feature>
<evidence type="ECO:0000256" key="2">
    <source>
        <dbReference type="ARBA" id="ARBA00022692"/>
    </source>
</evidence>
<dbReference type="SUPFAM" id="SSF52540">
    <property type="entry name" value="P-loop containing nucleoside triphosphate hydrolases"/>
    <property type="match status" value="2"/>
</dbReference>
<evidence type="ECO:0000313" key="11">
    <source>
        <dbReference type="Proteomes" id="UP000076420"/>
    </source>
</evidence>
<dbReference type="OrthoDB" id="10255969at2759"/>
<dbReference type="InterPro" id="IPR056264">
    <property type="entry name" value="R2_ABCA1-4-like"/>
</dbReference>
<dbReference type="FunFam" id="3.40.50.300:FF:001253">
    <property type="entry name" value="ATP-binding cassette protein subfamily A, member 10"/>
    <property type="match status" value="1"/>
</dbReference>
<comment type="subcellular location">
    <subcellularLocation>
        <location evidence="1">Membrane</location>
        <topology evidence="1">Multi-pass membrane protein</topology>
    </subcellularLocation>
</comment>
<feature type="compositionally biased region" description="Polar residues" evidence="7">
    <location>
        <begin position="6351"/>
        <end position="6363"/>
    </location>
</feature>
<dbReference type="GO" id="GO:0016887">
    <property type="term" value="F:ATP hydrolysis activity"/>
    <property type="evidence" value="ECO:0007669"/>
    <property type="project" value="InterPro"/>
</dbReference>
<evidence type="ECO:0000256" key="6">
    <source>
        <dbReference type="ARBA" id="ARBA00023136"/>
    </source>
</evidence>
<dbReference type="InterPro" id="IPR017871">
    <property type="entry name" value="ABC_transporter-like_CS"/>
</dbReference>
<feature type="transmembrane region" description="Helical" evidence="8">
    <location>
        <begin position="5518"/>
        <end position="5539"/>
    </location>
</feature>
<evidence type="ECO:0000256" key="8">
    <source>
        <dbReference type="SAM" id="Phobius"/>
    </source>
</evidence>
<feature type="region of interest" description="Disordered" evidence="7">
    <location>
        <begin position="6332"/>
        <end position="6368"/>
    </location>
</feature>
<keyword evidence="4" id="KW-0067">ATP-binding</keyword>
<dbReference type="EnsemblMetazoa" id="BGLB000164-RC">
    <property type="protein sequence ID" value="BGLB000164-PC"/>
    <property type="gene ID" value="BGLB000164"/>
</dbReference>
<evidence type="ECO:0000313" key="10">
    <source>
        <dbReference type="EnsemblMetazoa" id="BGLB000164-PC"/>
    </source>
</evidence>
<dbReference type="GO" id="GO:0016020">
    <property type="term" value="C:membrane"/>
    <property type="evidence" value="ECO:0007669"/>
    <property type="project" value="UniProtKB-SubCell"/>
</dbReference>
<feature type="transmembrane region" description="Helical" evidence="8">
    <location>
        <begin position="4968"/>
        <end position="4987"/>
    </location>
</feature>
<keyword evidence="5 8" id="KW-1133">Transmembrane helix</keyword>
<name>A0A2C9JBW0_BIOGL</name>
<dbReference type="STRING" id="6526.A0A2C9JBW0"/>
<dbReference type="VEuPathDB" id="VectorBase:BGLB000164"/>
<proteinExistence type="predicted"/>
<feature type="transmembrane region" description="Helical" evidence="8">
    <location>
        <begin position="5870"/>
        <end position="5893"/>
    </location>
</feature>
<dbReference type="CDD" id="cd03263">
    <property type="entry name" value="ABC_subfamily_A"/>
    <property type="match status" value="2"/>
</dbReference>
<dbReference type="EnsemblMetazoa" id="BGLB000164-RD">
    <property type="protein sequence ID" value="BGLB000164-PD"/>
    <property type="gene ID" value="BGLB000164"/>
</dbReference>
<dbReference type="InterPro" id="IPR027417">
    <property type="entry name" value="P-loop_NTPase"/>
</dbReference>
<dbReference type="PROSITE" id="PS50893">
    <property type="entry name" value="ABC_TRANSPORTER_2"/>
    <property type="match status" value="2"/>
</dbReference>
<dbReference type="PANTHER" id="PTHR19229:SF250">
    <property type="entry name" value="ABC TRANSPORTER DOMAIN-CONTAINING PROTEIN-RELATED"/>
    <property type="match status" value="1"/>
</dbReference>
<evidence type="ECO:0000256" key="7">
    <source>
        <dbReference type="SAM" id="MobiDB-lite"/>
    </source>
</evidence>
<dbReference type="InterPro" id="IPR003439">
    <property type="entry name" value="ABC_transporter-like_ATP-bd"/>
</dbReference>
<feature type="transmembrane region" description="Helical" evidence="8">
    <location>
        <begin position="5800"/>
        <end position="5825"/>
    </location>
</feature>
<dbReference type="FunFam" id="3.40.50.300:FF:002470">
    <property type="entry name" value="ABC transporter, putative"/>
    <property type="match status" value="1"/>
</dbReference>
<feature type="transmembrane region" description="Helical" evidence="8">
    <location>
        <begin position="4938"/>
        <end position="4962"/>
    </location>
</feature>
<dbReference type="InterPro" id="IPR003593">
    <property type="entry name" value="AAA+_ATPase"/>
</dbReference>
<dbReference type="Proteomes" id="UP000076420">
    <property type="component" value="Unassembled WGS sequence"/>
</dbReference>
<evidence type="ECO:0000256" key="4">
    <source>
        <dbReference type="ARBA" id="ARBA00022840"/>
    </source>
</evidence>
<reference evidence="10" key="1">
    <citation type="submission" date="2020-05" db="UniProtKB">
        <authorList>
            <consortium name="EnsemblMetazoa"/>
        </authorList>
    </citation>
    <scope>IDENTIFICATION</scope>
    <source>
        <strain evidence="10">BB02</strain>
    </source>
</reference>
<dbReference type="GO" id="GO:0005319">
    <property type="term" value="F:lipid transporter activity"/>
    <property type="evidence" value="ECO:0007669"/>
    <property type="project" value="TreeGrafter"/>
</dbReference>
<dbReference type="GO" id="GO:0140359">
    <property type="term" value="F:ABC-type transporter activity"/>
    <property type="evidence" value="ECO:0007669"/>
    <property type="project" value="InterPro"/>
</dbReference>
<dbReference type="EnsemblMetazoa" id="BGLB000164-RB">
    <property type="protein sequence ID" value="BGLB000164-PB"/>
    <property type="gene ID" value="BGLB000164"/>
</dbReference>
<dbReference type="PANTHER" id="PTHR19229">
    <property type="entry name" value="ATP-BINDING CASSETTE TRANSPORTER SUBFAMILY A ABCA"/>
    <property type="match status" value="1"/>
</dbReference>
<keyword evidence="6 8" id="KW-0472">Membrane</keyword>
<evidence type="ECO:0000256" key="1">
    <source>
        <dbReference type="ARBA" id="ARBA00004141"/>
    </source>
</evidence>
<feature type="transmembrane region" description="Helical" evidence="8">
    <location>
        <begin position="5837"/>
        <end position="5858"/>
    </location>
</feature>
<evidence type="ECO:0000259" key="9">
    <source>
        <dbReference type="PROSITE" id="PS50893"/>
    </source>
</evidence>
<feature type="transmembrane region" description="Helical" evidence="8">
    <location>
        <begin position="4853"/>
        <end position="4877"/>
    </location>
</feature>
<dbReference type="SMART" id="SM00382">
    <property type="entry name" value="AAA"/>
    <property type="match status" value="2"/>
</dbReference>
<dbReference type="KEGG" id="bgt:106056136"/>
<dbReference type="InterPro" id="IPR026082">
    <property type="entry name" value="ABCA"/>
</dbReference>
<feature type="domain" description="ABC transporter" evidence="9">
    <location>
        <begin position="6017"/>
        <end position="6251"/>
    </location>
</feature>
<dbReference type="PROSITE" id="PS00211">
    <property type="entry name" value="ABC_TRANSPORTER_1"/>
    <property type="match status" value="1"/>
</dbReference>
<gene>
    <name evidence="10" type="primary">106056136</name>
</gene>
<dbReference type="VEuPathDB" id="VectorBase:BGLAX_036367"/>